<evidence type="ECO:0000313" key="1">
    <source>
        <dbReference type="EMBL" id="SFK67366.1"/>
    </source>
</evidence>
<accession>A0A1I4BHD8</accession>
<dbReference type="STRING" id="52441.SAMN05216302_10125"/>
<keyword evidence="2" id="KW-1185">Reference proteome</keyword>
<protein>
    <submittedName>
        <fullName evidence="1">PqqD family protein, HPr-rel-A system</fullName>
    </submittedName>
</protein>
<dbReference type="Proteomes" id="UP000199533">
    <property type="component" value="Unassembled WGS sequence"/>
</dbReference>
<dbReference type="Pfam" id="PF05402">
    <property type="entry name" value="PqqD"/>
    <property type="match status" value="1"/>
</dbReference>
<evidence type="ECO:0000313" key="2">
    <source>
        <dbReference type="Proteomes" id="UP000199533"/>
    </source>
</evidence>
<sequence>MSTHSFWQSNNFQTLLIEDWGDEYTVFQPDSGKTHYLNQMSMHILSFLNQHSASVFDISSHLGEQFEQNSDKEFQQNIQKILYHLDALGLIKKVK</sequence>
<gene>
    <name evidence="1" type="ORF">SAMN05216302_10125</name>
</gene>
<reference evidence="2" key="1">
    <citation type="submission" date="2016-10" db="EMBL/GenBank/DDBJ databases">
        <authorList>
            <person name="Varghese N."/>
            <person name="Submissions S."/>
        </authorList>
    </citation>
    <scope>NUCLEOTIDE SEQUENCE [LARGE SCALE GENOMIC DNA]</scope>
    <source>
        <strain evidence="2">Nm69</strain>
    </source>
</reference>
<dbReference type="InterPro" id="IPR027599">
    <property type="entry name" value="PqqD-rel_X"/>
</dbReference>
<name>A0A1I4BHD8_9PROT</name>
<dbReference type="InterPro" id="IPR008792">
    <property type="entry name" value="PQQD"/>
</dbReference>
<organism evidence="1 2">
    <name type="scientific">Nitrosomonas aestuarii</name>
    <dbReference type="NCBI Taxonomy" id="52441"/>
    <lineage>
        <taxon>Bacteria</taxon>
        <taxon>Pseudomonadati</taxon>
        <taxon>Pseudomonadota</taxon>
        <taxon>Betaproteobacteria</taxon>
        <taxon>Nitrosomonadales</taxon>
        <taxon>Nitrosomonadaceae</taxon>
        <taxon>Nitrosomonas</taxon>
    </lineage>
</organism>
<dbReference type="AlphaFoldDB" id="A0A1I4BHD8"/>
<dbReference type="NCBIfam" id="TIGR04353">
    <property type="entry name" value="PqqD_rel_X"/>
    <property type="match status" value="1"/>
</dbReference>
<dbReference type="EMBL" id="FOSP01000012">
    <property type="protein sequence ID" value="SFK67366.1"/>
    <property type="molecule type" value="Genomic_DNA"/>
</dbReference>
<dbReference type="RefSeq" id="WP_090699296.1">
    <property type="nucleotide sequence ID" value="NZ_FOSP01000012.1"/>
</dbReference>
<dbReference type="OrthoDB" id="8547634at2"/>
<proteinExistence type="predicted"/>